<dbReference type="RefSeq" id="WP_021760955.1">
    <property type="nucleotide sequence ID" value="NC_022444.1"/>
</dbReference>
<feature type="domain" description="Quinolinate phosphoribosyl transferase C-terminal" evidence="10">
    <location>
        <begin position="119"/>
        <end position="283"/>
    </location>
</feature>
<dbReference type="HOGENOM" id="CLU_039622_0_1_7"/>
<organism evidence="12 13">
    <name type="scientific">Megalodesulfovibrio gigas (strain ATCC 19364 / DSM 1382 / NCIMB 9332 / VKM B-1759)</name>
    <name type="common">Desulfovibrio gigas</name>
    <dbReference type="NCBI Taxonomy" id="1121448"/>
    <lineage>
        <taxon>Bacteria</taxon>
        <taxon>Pseudomonadati</taxon>
        <taxon>Thermodesulfobacteriota</taxon>
        <taxon>Desulfovibrionia</taxon>
        <taxon>Desulfovibrionales</taxon>
        <taxon>Desulfovibrionaceae</taxon>
        <taxon>Megalodesulfovibrio</taxon>
    </lineage>
</organism>
<dbReference type="InterPro" id="IPR022412">
    <property type="entry name" value="Quinolinate_PRibosylTrfase_N"/>
</dbReference>
<evidence type="ECO:0000256" key="3">
    <source>
        <dbReference type="ARBA" id="ARBA00009400"/>
    </source>
</evidence>
<dbReference type="GO" id="GO:0009435">
    <property type="term" value="P:NAD+ biosynthetic process"/>
    <property type="evidence" value="ECO:0007669"/>
    <property type="project" value="UniProtKB-UniPathway"/>
</dbReference>
<comment type="similarity">
    <text evidence="3 9">Belongs to the NadC/ModD family.</text>
</comment>
<protein>
    <recommendedName>
        <fullName evidence="4">nicotinate-nucleotide diphosphorylase (carboxylating)</fullName>
        <ecNumber evidence="4">2.4.2.19</ecNumber>
    </recommendedName>
    <alternativeName>
        <fullName evidence="8">Quinolinate phosphoribosyltransferase [decarboxylating]</fullName>
    </alternativeName>
</protein>
<dbReference type="Pfam" id="PF01729">
    <property type="entry name" value="QRPTase_C"/>
    <property type="match status" value="1"/>
</dbReference>
<reference evidence="13" key="2">
    <citation type="submission" date="2013-07" db="EMBL/GenBank/DDBJ databases">
        <authorList>
            <person name="Morais-Silva F.O."/>
            <person name="Rezende A.M."/>
            <person name="Pimentel C."/>
            <person name="Resende D.M."/>
            <person name="Santos C.I."/>
            <person name="Clemente C."/>
            <person name="de Oliveira L.M."/>
            <person name="da Silva S.M."/>
            <person name="Costa D.A."/>
            <person name="Varela-Raposo A."/>
            <person name="Horacio E.C.A."/>
            <person name="Matos M."/>
            <person name="Flores O."/>
            <person name="Ruiz J.C."/>
            <person name="Rodrigues-Pousada C."/>
        </authorList>
    </citation>
    <scope>NUCLEOTIDE SEQUENCE [LARGE SCALE GENOMIC DNA]</scope>
    <source>
        <strain evidence="13">ATCC 19364 / DSM 1382 / NCIMB 9332 / VKM B-1759</strain>
    </source>
</reference>
<dbReference type="Pfam" id="PF02749">
    <property type="entry name" value="QRPTase_N"/>
    <property type="match status" value="1"/>
</dbReference>
<dbReference type="PATRIC" id="fig|1121448.10.peg.2205"/>
<accession>T2GDM5</accession>
<dbReference type="SUPFAM" id="SSF54675">
    <property type="entry name" value="Nicotinate/Quinolinate PRTase N-terminal domain-like"/>
    <property type="match status" value="1"/>
</dbReference>
<evidence type="ECO:0000313" key="12">
    <source>
        <dbReference type="EMBL" id="AGW14007.1"/>
    </source>
</evidence>
<name>T2GDM5_MEGG1</name>
<dbReference type="Proteomes" id="UP000016587">
    <property type="component" value="Chromosome"/>
</dbReference>
<proteinExistence type="inferred from homology"/>
<dbReference type="UniPathway" id="UPA00253">
    <property type="reaction ID" value="UER00331"/>
</dbReference>
<feature type="domain" description="Quinolinate phosphoribosyl transferase N-terminal" evidence="11">
    <location>
        <begin position="32"/>
        <end position="117"/>
    </location>
</feature>
<evidence type="ECO:0000256" key="2">
    <source>
        <dbReference type="ARBA" id="ARBA00004893"/>
    </source>
</evidence>
<keyword evidence="5" id="KW-0662">Pyridine nucleotide biosynthesis</keyword>
<evidence type="ECO:0000256" key="1">
    <source>
        <dbReference type="ARBA" id="ARBA00003237"/>
    </source>
</evidence>
<dbReference type="GO" id="GO:0004514">
    <property type="term" value="F:nicotinate-nucleotide diphosphorylase (carboxylating) activity"/>
    <property type="evidence" value="ECO:0007669"/>
    <property type="project" value="UniProtKB-EC"/>
</dbReference>
<evidence type="ECO:0000313" key="13">
    <source>
        <dbReference type="Proteomes" id="UP000016587"/>
    </source>
</evidence>
<keyword evidence="7 9" id="KW-0808">Transferase</keyword>
<dbReference type="EC" id="2.4.2.19" evidence="4"/>
<dbReference type="Gene3D" id="3.90.1170.20">
    <property type="entry name" value="Quinolinate phosphoribosyl transferase, N-terminal domain"/>
    <property type="match status" value="1"/>
</dbReference>
<dbReference type="InterPro" id="IPR013785">
    <property type="entry name" value="Aldolase_TIM"/>
</dbReference>
<dbReference type="eggNOG" id="COG0157">
    <property type="taxonomic scope" value="Bacteria"/>
</dbReference>
<dbReference type="GO" id="GO:0005737">
    <property type="term" value="C:cytoplasm"/>
    <property type="evidence" value="ECO:0007669"/>
    <property type="project" value="TreeGrafter"/>
</dbReference>
<keyword evidence="6 9" id="KW-0328">Glycosyltransferase</keyword>
<evidence type="ECO:0000259" key="10">
    <source>
        <dbReference type="Pfam" id="PF01729"/>
    </source>
</evidence>
<dbReference type="EMBL" id="CP006585">
    <property type="protein sequence ID" value="AGW14007.1"/>
    <property type="molecule type" value="Genomic_DNA"/>
</dbReference>
<dbReference type="InterPro" id="IPR036068">
    <property type="entry name" value="Nicotinate_pribotase-like_C"/>
</dbReference>
<dbReference type="InterPro" id="IPR002638">
    <property type="entry name" value="Quinolinate_PRibosylTrfase_C"/>
</dbReference>
<dbReference type="Gene3D" id="3.20.20.70">
    <property type="entry name" value="Aldolase class I"/>
    <property type="match status" value="1"/>
</dbReference>
<dbReference type="GO" id="GO:0034213">
    <property type="term" value="P:quinolinate catabolic process"/>
    <property type="evidence" value="ECO:0007669"/>
    <property type="project" value="TreeGrafter"/>
</dbReference>
<dbReference type="CDD" id="cd01572">
    <property type="entry name" value="QPRTase"/>
    <property type="match status" value="1"/>
</dbReference>
<dbReference type="PANTHER" id="PTHR32179:SF3">
    <property type="entry name" value="NICOTINATE-NUCLEOTIDE PYROPHOSPHORYLASE [CARBOXYLATING]"/>
    <property type="match status" value="1"/>
</dbReference>
<dbReference type="KEGG" id="dgg:DGI_2252"/>
<evidence type="ECO:0000256" key="9">
    <source>
        <dbReference type="PIRNR" id="PIRNR006250"/>
    </source>
</evidence>
<evidence type="ECO:0000256" key="7">
    <source>
        <dbReference type="ARBA" id="ARBA00022679"/>
    </source>
</evidence>
<dbReference type="InterPro" id="IPR004393">
    <property type="entry name" value="NadC"/>
</dbReference>
<evidence type="ECO:0000256" key="6">
    <source>
        <dbReference type="ARBA" id="ARBA00022676"/>
    </source>
</evidence>
<dbReference type="SUPFAM" id="SSF51690">
    <property type="entry name" value="Nicotinate/Quinolinate PRTase C-terminal domain-like"/>
    <property type="match status" value="1"/>
</dbReference>
<dbReference type="NCBIfam" id="TIGR00078">
    <property type="entry name" value="nadC"/>
    <property type="match status" value="1"/>
</dbReference>
<dbReference type="FunFam" id="3.20.20.70:FF:000030">
    <property type="entry name" value="Nicotinate-nucleotide pyrophosphorylase, carboxylating"/>
    <property type="match status" value="1"/>
</dbReference>
<dbReference type="STRING" id="1121448.DGI_2252"/>
<dbReference type="AlphaFoldDB" id="T2GDM5"/>
<evidence type="ECO:0000256" key="5">
    <source>
        <dbReference type="ARBA" id="ARBA00022642"/>
    </source>
</evidence>
<sequence length="290" mass="30636">MVPSLDVVVPDATQQRQIRCMLQTALDEDGPDLTSRGIFSAQESLTATLLAKDDCRVAGLPLIPLVLELAGGGVVAEYLVEEGADVLPGTRLALLRGSAWTILAAERVILNCMCHASGIATLTRTYVAQLQGTNTTLLDTRKTLPGLRALEKYAVRVGGACNHRMDLHSMLMAKDNHIDRAGSITAAVTALRRAYDPCPPMVVECRTVADVQEAVALGVDRCLLDNMDLDTLRAALACIPPTVQSEVSGGVTLDTLAAIASLGPDFVSVGRLTHSAPVADLSLCIAPTDQ</sequence>
<comment type="pathway">
    <text evidence="2">Cofactor biosynthesis; NAD(+) biosynthesis; nicotinate D-ribonucleotide from quinolinate: step 1/1.</text>
</comment>
<dbReference type="PIRSF" id="PIRSF006250">
    <property type="entry name" value="NadC_ModD"/>
    <property type="match status" value="1"/>
</dbReference>
<dbReference type="InterPro" id="IPR037128">
    <property type="entry name" value="Quinolinate_PRibosylTase_N_sf"/>
</dbReference>
<reference evidence="12 13" key="1">
    <citation type="journal article" date="2013" name="J. Bacteriol.">
        <title>Roles of HynAB and Ech, the only two hydrogenases found in the model sulfate reducer Desulfovibrio gigas.</title>
        <authorList>
            <person name="Morais-Silva F.O."/>
            <person name="Santos C.I."/>
            <person name="Rodrigues R."/>
            <person name="Pereira I.A."/>
            <person name="Rodrigues-Pousada C."/>
        </authorList>
    </citation>
    <scope>NUCLEOTIDE SEQUENCE [LARGE SCALE GENOMIC DNA]</scope>
    <source>
        <strain evidence="13">ATCC 19364 / DSM 1382 / NCIMB 9332 / VKM B-1759</strain>
    </source>
</reference>
<gene>
    <name evidence="12" type="ORF">DGI_2252</name>
</gene>
<evidence type="ECO:0000256" key="4">
    <source>
        <dbReference type="ARBA" id="ARBA00011944"/>
    </source>
</evidence>
<evidence type="ECO:0000259" key="11">
    <source>
        <dbReference type="Pfam" id="PF02749"/>
    </source>
</evidence>
<keyword evidence="13" id="KW-1185">Reference proteome</keyword>
<evidence type="ECO:0000256" key="8">
    <source>
        <dbReference type="ARBA" id="ARBA00033102"/>
    </source>
</evidence>
<dbReference type="InterPro" id="IPR027277">
    <property type="entry name" value="NadC/ModD"/>
</dbReference>
<dbReference type="PANTHER" id="PTHR32179">
    <property type="entry name" value="NICOTINATE-NUCLEOTIDE PYROPHOSPHORYLASE [CARBOXYLATING]"/>
    <property type="match status" value="1"/>
</dbReference>
<comment type="function">
    <text evidence="1">Involved in the catabolism of quinolinic acid (QA).</text>
</comment>